<dbReference type="Proteomes" id="UP000005017">
    <property type="component" value="Unassembled WGS sequence"/>
</dbReference>
<evidence type="ECO:0000313" key="2">
    <source>
        <dbReference type="Proteomes" id="UP000005017"/>
    </source>
</evidence>
<keyword evidence="2" id="KW-1185">Reference proteome</keyword>
<dbReference type="EMBL" id="ADFR01000002">
    <property type="protein sequence ID" value="EFC06081.1"/>
    <property type="molecule type" value="Genomic_DNA"/>
</dbReference>
<sequence>MFLVRYQETQIQSVVTEYTDQYGLQTLQQKEKDGTITILDNCKIR</sequence>
<gene>
    <name evidence="1" type="ORF">HMPREF9013_0774</name>
</gene>
<dbReference type="RefSeq" id="WP_006626426.1">
    <property type="nucleotide sequence ID" value="NZ_ADFR01000002.1"/>
</dbReference>
<dbReference type="STRING" id="679192.HMPREF9013_0774"/>
<proteinExistence type="predicted"/>
<name>D2MM05_9FIRM</name>
<accession>D2MM05</accession>
<dbReference type="AlphaFoldDB" id="D2MM05"/>
<protein>
    <submittedName>
        <fullName evidence="1">Uncharacterized protein</fullName>
    </submittedName>
</protein>
<organism evidence="1 2">
    <name type="scientific">Bulleidia extructa W1219</name>
    <dbReference type="NCBI Taxonomy" id="679192"/>
    <lineage>
        <taxon>Bacteria</taxon>
        <taxon>Bacillati</taxon>
        <taxon>Bacillota</taxon>
        <taxon>Erysipelotrichia</taxon>
        <taxon>Erysipelotrichales</taxon>
        <taxon>Erysipelotrichaceae</taxon>
        <taxon>Bulleidia</taxon>
    </lineage>
</organism>
<evidence type="ECO:0000313" key="1">
    <source>
        <dbReference type="EMBL" id="EFC06081.1"/>
    </source>
</evidence>
<reference evidence="2" key="1">
    <citation type="submission" date="2009-12" db="EMBL/GenBank/DDBJ databases">
        <title>Sequence of Clostridiales genomosp. BVAB3 str. UPII9-5.</title>
        <authorList>
            <person name="Madupu R."/>
            <person name="Durkin A.S."/>
            <person name="Torralba M."/>
            <person name="Methe B."/>
            <person name="Sutton G.G."/>
            <person name="Strausberg R.L."/>
            <person name="Nelson K.E."/>
        </authorList>
    </citation>
    <scope>NUCLEOTIDE SEQUENCE [LARGE SCALE GENOMIC DNA]</scope>
    <source>
        <strain evidence="2">W1219</strain>
    </source>
</reference>
<comment type="caution">
    <text evidence="1">The sequence shown here is derived from an EMBL/GenBank/DDBJ whole genome shotgun (WGS) entry which is preliminary data.</text>
</comment>